<keyword evidence="2" id="KW-1133">Transmembrane helix</keyword>
<dbReference type="RefSeq" id="WP_146508852.1">
    <property type="nucleotide sequence ID" value="NZ_SIHI01000001.1"/>
</dbReference>
<dbReference type="CDD" id="cd00077">
    <property type="entry name" value="HDc"/>
    <property type="match status" value="1"/>
</dbReference>
<dbReference type="SMART" id="SM00471">
    <property type="entry name" value="HDc"/>
    <property type="match status" value="1"/>
</dbReference>
<evidence type="ECO:0000256" key="1">
    <source>
        <dbReference type="SAM" id="MobiDB-lite"/>
    </source>
</evidence>
<keyword evidence="2" id="KW-0812">Transmembrane</keyword>
<organism evidence="4 5">
    <name type="scientific">Thalassoglobus neptunius</name>
    <dbReference type="NCBI Taxonomy" id="1938619"/>
    <lineage>
        <taxon>Bacteria</taxon>
        <taxon>Pseudomonadati</taxon>
        <taxon>Planctomycetota</taxon>
        <taxon>Planctomycetia</taxon>
        <taxon>Planctomycetales</taxon>
        <taxon>Planctomycetaceae</taxon>
        <taxon>Thalassoglobus</taxon>
    </lineage>
</organism>
<dbReference type="AlphaFoldDB" id="A0A5C5X683"/>
<feature type="domain" description="HD-GYP" evidence="3">
    <location>
        <begin position="95"/>
        <end position="305"/>
    </location>
</feature>
<evidence type="ECO:0000256" key="2">
    <source>
        <dbReference type="SAM" id="Phobius"/>
    </source>
</evidence>
<dbReference type="PANTHER" id="PTHR45228:SF5">
    <property type="entry name" value="CYCLIC DI-GMP PHOSPHODIESTERASE VC_1348-RELATED"/>
    <property type="match status" value="1"/>
</dbReference>
<evidence type="ECO:0000313" key="5">
    <source>
        <dbReference type="Proteomes" id="UP000317243"/>
    </source>
</evidence>
<comment type="caution">
    <text evidence="4">The sequence shown here is derived from an EMBL/GenBank/DDBJ whole genome shotgun (WGS) entry which is preliminary data.</text>
</comment>
<dbReference type="GO" id="GO:0071111">
    <property type="term" value="F:cyclic-guanylate-specific phosphodiesterase activity"/>
    <property type="evidence" value="ECO:0007669"/>
    <property type="project" value="UniProtKB-EC"/>
</dbReference>
<dbReference type="EMBL" id="SIHI01000001">
    <property type="protein sequence ID" value="TWT58450.1"/>
    <property type="molecule type" value="Genomic_DNA"/>
</dbReference>
<keyword evidence="2" id="KW-0472">Membrane</keyword>
<protein>
    <submittedName>
        <fullName evidence="4">Cyclic di-GMP phosphodiesterase response regulator RpfG</fullName>
        <ecNumber evidence="4">3.1.4.52</ecNumber>
    </submittedName>
</protein>
<keyword evidence="4" id="KW-0378">Hydrolase</keyword>
<proteinExistence type="predicted"/>
<dbReference type="EC" id="3.1.4.52" evidence="4"/>
<name>A0A5C5X683_9PLAN</name>
<dbReference type="PROSITE" id="PS51832">
    <property type="entry name" value="HD_GYP"/>
    <property type="match status" value="1"/>
</dbReference>
<dbReference type="Proteomes" id="UP000317243">
    <property type="component" value="Unassembled WGS sequence"/>
</dbReference>
<dbReference type="PANTHER" id="PTHR45228">
    <property type="entry name" value="CYCLIC DI-GMP PHOSPHODIESTERASE TM_0186-RELATED"/>
    <property type="match status" value="1"/>
</dbReference>
<dbReference type="Pfam" id="PF13487">
    <property type="entry name" value="HD_5"/>
    <property type="match status" value="1"/>
</dbReference>
<dbReference type="InterPro" id="IPR037522">
    <property type="entry name" value="HD_GYP_dom"/>
</dbReference>
<gene>
    <name evidence="4" type="primary">rpfG_1</name>
    <name evidence="4" type="ORF">KOR42_18250</name>
</gene>
<dbReference type="InterPro" id="IPR052020">
    <property type="entry name" value="Cyclic_di-GMP/3'3'-cGAMP_PDE"/>
</dbReference>
<dbReference type="Gene3D" id="1.10.3210.10">
    <property type="entry name" value="Hypothetical protein af1432"/>
    <property type="match status" value="1"/>
</dbReference>
<reference evidence="4 5" key="1">
    <citation type="submission" date="2019-02" db="EMBL/GenBank/DDBJ databases">
        <title>Deep-cultivation of Planctomycetes and their phenomic and genomic characterization uncovers novel biology.</title>
        <authorList>
            <person name="Wiegand S."/>
            <person name="Jogler M."/>
            <person name="Boedeker C."/>
            <person name="Pinto D."/>
            <person name="Vollmers J."/>
            <person name="Rivas-Marin E."/>
            <person name="Kohn T."/>
            <person name="Peeters S.H."/>
            <person name="Heuer A."/>
            <person name="Rast P."/>
            <person name="Oberbeckmann S."/>
            <person name="Bunk B."/>
            <person name="Jeske O."/>
            <person name="Meyerdierks A."/>
            <person name="Storesund J.E."/>
            <person name="Kallscheuer N."/>
            <person name="Luecker S."/>
            <person name="Lage O.M."/>
            <person name="Pohl T."/>
            <person name="Merkel B.J."/>
            <person name="Hornburger P."/>
            <person name="Mueller R.-W."/>
            <person name="Bruemmer F."/>
            <person name="Labrenz M."/>
            <person name="Spormann A.M."/>
            <person name="Op Den Camp H."/>
            <person name="Overmann J."/>
            <person name="Amann R."/>
            <person name="Jetten M.S.M."/>
            <person name="Mascher T."/>
            <person name="Medema M.H."/>
            <person name="Devos D.P."/>
            <person name="Kaster A.-K."/>
            <person name="Ovreas L."/>
            <person name="Rohde M."/>
            <person name="Galperin M.Y."/>
            <person name="Jogler C."/>
        </authorList>
    </citation>
    <scope>NUCLEOTIDE SEQUENCE [LARGE SCALE GENOMIC DNA]</scope>
    <source>
        <strain evidence="4 5">KOR42</strain>
    </source>
</reference>
<feature type="transmembrane region" description="Helical" evidence="2">
    <location>
        <begin position="49"/>
        <end position="70"/>
    </location>
</feature>
<feature type="region of interest" description="Disordered" evidence="1">
    <location>
        <begin position="324"/>
        <end position="356"/>
    </location>
</feature>
<evidence type="ECO:0000313" key="4">
    <source>
        <dbReference type="EMBL" id="TWT58450.1"/>
    </source>
</evidence>
<keyword evidence="5" id="KW-1185">Reference proteome</keyword>
<accession>A0A5C5X683</accession>
<feature type="transmembrane region" description="Helical" evidence="2">
    <location>
        <begin position="7"/>
        <end position="29"/>
    </location>
</feature>
<dbReference type="OrthoDB" id="9804747at2"/>
<dbReference type="SUPFAM" id="SSF109604">
    <property type="entry name" value="HD-domain/PDEase-like"/>
    <property type="match status" value="1"/>
</dbReference>
<sequence length="356" mass="39695">MLSVKRLVITLTAAQALGLMFGVVVLHNLENAAIDSLLRYGTEQSLSPLLKISTFIWMVGVFFGINWLVVNHILIPVDDQLQQKNEETLLAMNELVRTRDAIIFGLAKLAESRDPDTGQHLERISLYSVRLATALRKNPKFHSTVNGEFIRMIGISSVLHDIGKVGVSDSLLFKQGPLTTEERVQIQIHAKIGSECIHQIERRLGNSDFLAMARDIALNHHEWWNGRGYPNRIHKTDIPLAARIVAVADVYDALASRRIYKRAYSHEECVRMICNNSGKQFDPEVVQAFLTITTQFQDIADRFADRSRPDQLSSAEAEFLSQVVESATQASSSTPDGESLTTNGDQPSSSTIRASK</sequence>
<evidence type="ECO:0000259" key="3">
    <source>
        <dbReference type="PROSITE" id="PS51832"/>
    </source>
</evidence>
<dbReference type="InterPro" id="IPR003607">
    <property type="entry name" value="HD/PDEase_dom"/>
</dbReference>